<reference evidence="2 3" key="1">
    <citation type="submission" date="2016-10" db="EMBL/GenBank/DDBJ databases">
        <authorList>
            <person name="Varghese N."/>
            <person name="Submissions S."/>
        </authorList>
    </citation>
    <scope>NUCLEOTIDE SEQUENCE [LARGE SCALE GENOMIC DNA]</scope>
    <source>
        <strain evidence="2 3">DSM 21822</strain>
    </source>
</reference>
<dbReference type="InterPro" id="IPR036709">
    <property type="entry name" value="Autotransporte_beta_dom_sf"/>
</dbReference>
<evidence type="ECO:0000313" key="2">
    <source>
        <dbReference type="EMBL" id="SFK52247.1"/>
    </source>
</evidence>
<keyword evidence="3" id="KW-1185">Reference proteome</keyword>
<dbReference type="SUPFAM" id="SSF56935">
    <property type="entry name" value="Porins"/>
    <property type="match status" value="1"/>
</dbReference>
<protein>
    <recommendedName>
        <fullName evidence="4">Outer membrane beta-barrel protein</fullName>
    </recommendedName>
</protein>
<organism evidence="2 3">
    <name type="scientific">Neomesorhizobium albiziae</name>
    <dbReference type="NCBI Taxonomy" id="335020"/>
    <lineage>
        <taxon>Bacteria</taxon>
        <taxon>Pseudomonadati</taxon>
        <taxon>Pseudomonadota</taxon>
        <taxon>Alphaproteobacteria</taxon>
        <taxon>Hyphomicrobiales</taxon>
        <taxon>Phyllobacteriaceae</taxon>
        <taxon>Neomesorhizobium</taxon>
    </lineage>
</organism>
<evidence type="ECO:0000313" key="3">
    <source>
        <dbReference type="Proteomes" id="UP000323300"/>
    </source>
</evidence>
<feature type="region of interest" description="Disordered" evidence="1">
    <location>
        <begin position="76"/>
        <end position="103"/>
    </location>
</feature>
<sequence>MFPAGPENRRRARLASVHALLVGAGVAALVGGWPALAQESGMRGAVDEQEINQELLPGASMASGRPTLGRAAPALQENAPVPPYRPTTVAVDEPSAADGAQPSLFQNNDAAEAAFGAAPAPVPTMRPSTARERTEAARQRLAQPPQTPTGRVAAETATDEDITTGTVRVDTVDSEIDLTVDRGAERAEAIEGLDREPEQNPYAPLGLRLGTFIVTPSAETGITATSNADSSPDGSSAVLSETILRLNGVSDWSRHSAAFETYGSLRESISGQELDEKEFGIKGSTIIELGNEFRAVAGAGYVIKPESASSPVIIEDTTSRPIRQIIDANLGLEKDVGKLRLGIDGNIERDWYGDAELSSGGTVSQRDRDSTLATLNLRTGYEISPALTPFVAVEVGRRFYDEKQDASGFERSADRLGARAGLEFDFGEKLSGEFSAGWLREKLDDDRLAPVSGATVDANINWSPQRGTNVSLLGSTIIEGTTTPGESGSILYAGRLNVEREIRANLTANVALGAAYRDYTGSDGRDVIFSAEAGATYWFNRYFGLVGRARHEELNSNLPDRDSKTDSVFLGVKMQR</sequence>
<dbReference type="OrthoDB" id="7398962at2"/>
<dbReference type="EMBL" id="FOSL01000007">
    <property type="protein sequence ID" value="SFK52247.1"/>
    <property type="molecule type" value="Genomic_DNA"/>
</dbReference>
<feature type="compositionally biased region" description="Basic and acidic residues" evidence="1">
    <location>
        <begin position="129"/>
        <end position="138"/>
    </location>
</feature>
<gene>
    <name evidence="2" type="ORF">SAMN04488498_107194</name>
</gene>
<evidence type="ECO:0008006" key="4">
    <source>
        <dbReference type="Google" id="ProtNLM"/>
    </source>
</evidence>
<feature type="region of interest" description="Disordered" evidence="1">
    <location>
        <begin position="119"/>
        <end position="154"/>
    </location>
</feature>
<dbReference type="AlphaFoldDB" id="A0A1I4A839"/>
<dbReference type="Pfam" id="PF10082">
    <property type="entry name" value="BBP2_2"/>
    <property type="match status" value="1"/>
</dbReference>
<dbReference type="Gene3D" id="2.40.128.130">
    <property type="entry name" value="Autotransporter beta-domain"/>
    <property type="match status" value="1"/>
</dbReference>
<evidence type="ECO:0000256" key="1">
    <source>
        <dbReference type="SAM" id="MobiDB-lite"/>
    </source>
</evidence>
<accession>A0A1I4A839</accession>
<name>A0A1I4A839_9HYPH</name>
<dbReference type="InterPro" id="IPR018759">
    <property type="entry name" value="BBP2_2"/>
</dbReference>
<dbReference type="Proteomes" id="UP000323300">
    <property type="component" value="Unassembled WGS sequence"/>
</dbReference>
<proteinExistence type="predicted"/>